<dbReference type="Gene3D" id="2.40.128.110">
    <property type="entry name" value="Lipid/polyisoprenoid-binding, YceI-like"/>
    <property type="match status" value="1"/>
</dbReference>
<dbReference type="PANTHER" id="PTHR34406">
    <property type="entry name" value="PROTEIN YCEI"/>
    <property type="match status" value="1"/>
</dbReference>
<dbReference type="InterPro" id="IPR036761">
    <property type="entry name" value="TTHA0802/YceI-like_sf"/>
</dbReference>
<accession>A0A1C0TXJ0</accession>
<dbReference type="PIRSF" id="PIRSF029811">
    <property type="entry name" value="UCP029811"/>
    <property type="match status" value="1"/>
</dbReference>
<dbReference type="PANTHER" id="PTHR34406:SF1">
    <property type="entry name" value="PROTEIN YCEI"/>
    <property type="match status" value="1"/>
</dbReference>
<dbReference type="SMART" id="SM00867">
    <property type="entry name" value="YceI"/>
    <property type="match status" value="1"/>
</dbReference>
<feature type="domain" description="Lipid/polyisoprenoid-binding YceI-like" evidence="1">
    <location>
        <begin position="14"/>
        <end position="183"/>
    </location>
</feature>
<evidence type="ECO:0000313" key="2">
    <source>
        <dbReference type="EMBL" id="OCQ24038.1"/>
    </source>
</evidence>
<reference evidence="3" key="1">
    <citation type="submission" date="2016-07" db="EMBL/GenBank/DDBJ databases">
        <authorList>
            <person name="Florea S."/>
            <person name="Webb J.S."/>
            <person name="Jaromczyk J."/>
            <person name="Schardl C.L."/>
        </authorList>
    </citation>
    <scope>NUCLEOTIDE SEQUENCE [LARGE SCALE GENOMIC DNA]</scope>
    <source>
        <strain evidence="3">IPB1</strain>
    </source>
</reference>
<sequence length="186" mass="20132">MQVSEPEAPPISAPFVLDPQSSHLYFVSTKKQHLVESHTFNNISGSITPEGVARLAINLSSVDTANDTRDGRMKEFLFDTESFPTAEALLAIDYAALVTLPIGSTENQSVSATLNLTGVIKEVNADVVIRRLANNKIMVQTITPIVLDATDFGLEPGIETLRTLANLSVISYAVPVSFNLVFEAQK</sequence>
<proteinExistence type="predicted"/>
<dbReference type="InterPro" id="IPR007372">
    <property type="entry name" value="Lipid/polyisoprenoid-bd_YceI"/>
</dbReference>
<gene>
    <name evidence="2" type="ORF">A7985_03825</name>
</gene>
<dbReference type="AlphaFoldDB" id="A0A1C0TXJ0"/>
<dbReference type="Pfam" id="PF04264">
    <property type="entry name" value="YceI"/>
    <property type="match status" value="1"/>
</dbReference>
<dbReference type="EMBL" id="MAUJ01000001">
    <property type="protein sequence ID" value="OCQ24038.1"/>
    <property type="molecule type" value="Genomic_DNA"/>
</dbReference>
<evidence type="ECO:0000259" key="1">
    <source>
        <dbReference type="SMART" id="SM00867"/>
    </source>
</evidence>
<name>A0A1C0TXJ0_9GAMM</name>
<organism evidence="2 3">
    <name type="scientific">Pseudoalteromonas luteoviolacea</name>
    <dbReference type="NCBI Taxonomy" id="43657"/>
    <lineage>
        <taxon>Bacteria</taxon>
        <taxon>Pseudomonadati</taxon>
        <taxon>Pseudomonadota</taxon>
        <taxon>Gammaproteobacteria</taxon>
        <taxon>Alteromonadales</taxon>
        <taxon>Pseudoalteromonadaceae</taxon>
        <taxon>Pseudoalteromonas</taxon>
    </lineage>
</organism>
<protein>
    <recommendedName>
        <fullName evidence="1">Lipid/polyisoprenoid-binding YceI-like domain-containing protein</fullName>
    </recommendedName>
</protein>
<dbReference type="InterPro" id="IPR027016">
    <property type="entry name" value="UCP029811"/>
</dbReference>
<comment type="caution">
    <text evidence="2">The sequence shown here is derived from an EMBL/GenBank/DDBJ whole genome shotgun (WGS) entry which is preliminary data.</text>
</comment>
<evidence type="ECO:0000313" key="3">
    <source>
        <dbReference type="Proteomes" id="UP000093366"/>
    </source>
</evidence>
<dbReference type="Proteomes" id="UP000093366">
    <property type="component" value="Unassembled WGS sequence"/>
</dbReference>
<dbReference type="SUPFAM" id="SSF101874">
    <property type="entry name" value="YceI-like"/>
    <property type="match status" value="1"/>
</dbReference>